<dbReference type="CDD" id="cd09628">
    <property type="entry name" value="DOMON_SDR_2_like"/>
    <property type="match status" value="2"/>
</dbReference>
<dbReference type="PROSITE" id="PS50836">
    <property type="entry name" value="DOMON"/>
    <property type="match status" value="2"/>
</dbReference>
<feature type="transmembrane region" description="Helical" evidence="9">
    <location>
        <begin position="999"/>
        <end position="1019"/>
    </location>
</feature>
<dbReference type="PANTHER" id="PTHR23130">
    <property type="entry name" value="CYTOCHROME B561 AND DOMON DOMAIN-CONTAINING PROTEIN"/>
    <property type="match status" value="1"/>
</dbReference>
<evidence type="ECO:0000256" key="2">
    <source>
        <dbReference type="ARBA" id="ARBA00009195"/>
    </source>
</evidence>
<evidence type="ECO:0000256" key="1">
    <source>
        <dbReference type="ARBA" id="ARBA00004370"/>
    </source>
</evidence>
<accession>A0A8J2PNM0</accession>
<keyword evidence="8 9" id="KW-0472">Membrane</keyword>
<feature type="transmembrane region" description="Helical" evidence="9">
    <location>
        <begin position="333"/>
        <end position="351"/>
    </location>
</feature>
<keyword evidence="7 9" id="KW-1133">Transmembrane helix</keyword>
<feature type="transmembrane region" description="Helical" evidence="9">
    <location>
        <begin position="1125"/>
        <end position="1146"/>
    </location>
</feature>
<feature type="domain" description="DOMON" evidence="10">
    <location>
        <begin position="79"/>
        <end position="213"/>
    </location>
</feature>
<evidence type="ECO:0000259" key="11">
    <source>
        <dbReference type="PROSITE" id="PS50939"/>
    </source>
</evidence>
<evidence type="ECO:0000256" key="4">
    <source>
        <dbReference type="ARBA" id="ARBA00022692"/>
    </source>
</evidence>
<evidence type="ECO:0000256" key="9">
    <source>
        <dbReference type="SAM" id="Phobius"/>
    </source>
</evidence>
<proteinExistence type="inferred from homology"/>
<feature type="transmembrane region" description="Helical" evidence="9">
    <location>
        <begin position="363"/>
        <end position="387"/>
    </location>
</feature>
<keyword evidence="14" id="KW-1185">Reference proteome</keyword>
<feature type="domain" description="Cytochrome b561" evidence="11">
    <location>
        <begin position="219"/>
        <end position="425"/>
    </location>
</feature>
<keyword evidence="6" id="KW-0249">Electron transport</keyword>
<keyword evidence="5" id="KW-0732">Signal</keyword>
<dbReference type="EMBL" id="CAJVCH010571544">
    <property type="protein sequence ID" value="CAG7837808.1"/>
    <property type="molecule type" value="Genomic_DNA"/>
</dbReference>
<feature type="domain" description="DOMON" evidence="10">
    <location>
        <begin position="749"/>
        <end position="875"/>
    </location>
</feature>
<dbReference type="GO" id="GO:0016020">
    <property type="term" value="C:membrane"/>
    <property type="evidence" value="ECO:0007669"/>
    <property type="project" value="UniProtKB-SubCell"/>
</dbReference>
<evidence type="ECO:0000256" key="8">
    <source>
        <dbReference type="ARBA" id="ARBA00023136"/>
    </source>
</evidence>
<dbReference type="SMART" id="SM00664">
    <property type="entry name" value="DoH"/>
    <property type="match status" value="2"/>
</dbReference>
<feature type="transmembrane region" description="Helical" evidence="9">
    <location>
        <begin position="464"/>
        <end position="484"/>
    </location>
</feature>
<feature type="transmembrane region" description="Helical" evidence="9">
    <location>
        <begin position="1064"/>
        <end position="1088"/>
    </location>
</feature>
<dbReference type="CDD" id="cd08544">
    <property type="entry name" value="Reeler"/>
    <property type="match status" value="1"/>
</dbReference>
<dbReference type="InterPro" id="IPR005018">
    <property type="entry name" value="DOMON_domain"/>
</dbReference>
<gene>
    <name evidence="13" type="ORF">AFUS01_LOCUS46861</name>
</gene>
<dbReference type="Pfam" id="PF03351">
    <property type="entry name" value="DOMON"/>
    <property type="match status" value="1"/>
</dbReference>
<evidence type="ECO:0000256" key="7">
    <source>
        <dbReference type="ARBA" id="ARBA00022989"/>
    </source>
</evidence>
<organism evidence="13 14">
    <name type="scientific">Allacma fusca</name>
    <dbReference type="NCBI Taxonomy" id="39272"/>
    <lineage>
        <taxon>Eukaryota</taxon>
        <taxon>Metazoa</taxon>
        <taxon>Ecdysozoa</taxon>
        <taxon>Arthropoda</taxon>
        <taxon>Hexapoda</taxon>
        <taxon>Collembola</taxon>
        <taxon>Symphypleona</taxon>
        <taxon>Sminthuridae</taxon>
        <taxon>Allacma</taxon>
    </lineage>
</organism>
<dbReference type="PANTHER" id="PTHR23130:SF171">
    <property type="entry name" value="OS01G0895300 PROTEIN"/>
    <property type="match status" value="1"/>
</dbReference>
<dbReference type="PROSITE" id="PS51019">
    <property type="entry name" value="REELIN"/>
    <property type="match status" value="1"/>
</dbReference>
<feature type="domain" description="Cytochrome b561" evidence="11">
    <location>
        <begin position="880"/>
        <end position="1089"/>
    </location>
</feature>
<feature type="transmembrane region" description="Helical" evidence="9">
    <location>
        <begin position="250"/>
        <end position="272"/>
    </location>
</feature>
<keyword evidence="4 9" id="KW-0812">Transmembrane</keyword>
<evidence type="ECO:0000259" key="12">
    <source>
        <dbReference type="PROSITE" id="PS51019"/>
    </source>
</evidence>
<comment type="subcellular location">
    <subcellularLocation>
        <location evidence="1">Membrane</location>
    </subcellularLocation>
</comment>
<reference evidence="13" key="1">
    <citation type="submission" date="2021-06" db="EMBL/GenBank/DDBJ databases">
        <authorList>
            <person name="Hodson N. C."/>
            <person name="Mongue J. A."/>
            <person name="Jaron S. K."/>
        </authorList>
    </citation>
    <scope>NUCLEOTIDE SEQUENCE</scope>
</reference>
<dbReference type="InterPro" id="IPR002861">
    <property type="entry name" value="Reeler_dom"/>
</dbReference>
<feature type="transmembrane region" description="Helical" evidence="9">
    <location>
        <begin position="921"/>
        <end position="940"/>
    </location>
</feature>
<feature type="transmembrane region" description="Helical" evidence="9">
    <location>
        <begin position="952"/>
        <end position="979"/>
    </location>
</feature>
<evidence type="ECO:0000259" key="10">
    <source>
        <dbReference type="PROSITE" id="PS50836"/>
    </source>
</evidence>
<evidence type="ECO:0000256" key="6">
    <source>
        <dbReference type="ARBA" id="ARBA00022982"/>
    </source>
</evidence>
<dbReference type="AlphaFoldDB" id="A0A8J2PNM0"/>
<feature type="transmembrane region" description="Helical" evidence="9">
    <location>
        <begin position="399"/>
        <end position="419"/>
    </location>
</feature>
<feature type="domain" description="Reelin" evidence="12">
    <location>
        <begin position="524"/>
        <end position="705"/>
    </location>
</feature>
<dbReference type="CDD" id="cd08760">
    <property type="entry name" value="Cyt_b561_FRRS1_like"/>
    <property type="match status" value="2"/>
</dbReference>
<dbReference type="OrthoDB" id="6372137at2759"/>
<evidence type="ECO:0000313" key="13">
    <source>
        <dbReference type="EMBL" id="CAG7837808.1"/>
    </source>
</evidence>
<name>A0A8J2PNM0_9HEXA</name>
<evidence type="ECO:0000256" key="3">
    <source>
        <dbReference type="ARBA" id="ARBA00022448"/>
    </source>
</evidence>
<feature type="transmembrane region" description="Helical" evidence="9">
    <location>
        <begin position="293"/>
        <end position="313"/>
    </location>
</feature>
<dbReference type="Proteomes" id="UP000708208">
    <property type="component" value="Unassembled WGS sequence"/>
</dbReference>
<comment type="similarity">
    <text evidence="2">Belongs to the FRRS1 family.</text>
</comment>
<feature type="transmembrane region" description="Helical" evidence="9">
    <location>
        <begin position="1031"/>
        <end position="1052"/>
    </location>
</feature>
<evidence type="ECO:0008006" key="15">
    <source>
        <dbReference type="Google" id="ProtNLM"/>
    </source>
</evidence>
<evidence type="ECO:0000313" key="14">
    <source>
        <dbReference type="Proteomes" id="UP000708208"/>
    </source>
</evidence>
<dbReference type="SMART" id="SM00665">
    <property type="entry name" value="B561"/>
    <property type="match status" value="2"/>
</dbReference>
<dbReference type="InterPro" id="IPR006593">
    <property type="entry name" value="Cyt_b561/ferric_Rdtase_TM"/>
</dbReference>
<protein>
    <recommendedName>
        <fullName evidence="15">Ferric-chelate reductase 1</fullName>
    </recommendedName>
</protein>
<dbReference type="Pfam" id="PF02014">
    <property type="entry name" value="Reeler"/>
    <property type="match status" value="1"/>
</dbReference>
<keyword evidence="3" id="KW-0813">Transport</keyword>
<evidence type="ECO:0000256" key="5">
    <source>
        <dbReference type="ARBA" id="ARBA00022729"/>
    </source>
</evidence>
<sequence>MQGNNRLYQTSPELPTTVTGMVATFPATGTPTTLTNPEPSLRSEVTAPVTELVQLIYEGCGNSKGCFGSPNNCISRESCDLLVTFQLKPSSGVELELVQKITRSDYPNSYLALGLSRDNEMNDDQVFACIKHETGVVTVEEYYNGPNSKDEGINFRVNRKDAIMNNMSGLYIDGVAMCSFTVTPTYNVTVLEENIHSSFDLVTDSFFLLLARGDVGSSVTDTLLVHKEKVVAGRGIKLSDAIIIKSKSSILIQLHGTMMILAWILFASFGMFTARNGKRIFEQQNGVAVWFHIHRFCMTVTSLFTIIAFVLIFVENKGLFTSTKGSAEEYHPILGIVLTSLVVIQVFIAMFRPHSFSEGKTRVVFSWVHRGIGPIAHIFGIANIYFAKDLSKSNINGSTPYWAVLLGFIGYSVLLQAVIKFRLRKVDKQMEMIGKRLALRIKLTRVSESRENISTQDLSFRTKIFIAYALGAAGTAITLSYFAITAHTRSWKLVGIKEFETETEMELKNLVKRSWSGRLVIVPLIAIFAINIHLADGYSGGAPPVPSICESMVPSHGVGGQSSPSPYLIKVDKTSVNGGEKVIVTIVSGPSQQPFKGFLVQARSQNFLKEKATKGKFVKEIKADAASPEMAQVTDCSDVKASSMTHTNSLEKKEVQLEWTAPNEDGDFVMVATVVENFSTFWAEKPSEVIKVKRSADFVPETTTPKPDRATPEVEQKLEDIYKDCGNSHADIPKGCFGLPSGCIGNRNCQIFATYRMDGDNGARFELTGKASSYVAVGISKDSSMGEDAVIGCRMDGRNIVVAEYFNTRGKSNRGVTRTPATSIISHAEGSSEDGYIMCKFNVKGKFEVPNATNTGNEISFDLANEKVHLLLSRGTQSAKDYLGRHPTSNDRGAAPSPLSLSVVAVLEEKSPILIQLHGCFMIFAWLLCASTGMFTARYFKQTYADSKPCGVAFWFMIHRLCMALTVLLTIAAFVIIFVEVQDITPNPTGAIAEYYHPILGFVLTGLAILQVLIAFCRCMPSSKHRYLFNWFHWLVGNTAHIVGIACIFLANDLSKSNLQGQQRYWIVLVAFVAFHVILHIVMSIHTLRADKKMEIRNKKRAVLPGPMKLSGLDAEAPGTGFRSAILAIYFLGAAGTASALVYFFIENLH</sequence>
<dbReference type="PROSITE" id="PS50939">
    <property type="entry name" value="CYTOCHROME_B561"/>
    <property type="match status" value="2"/>
</dbReference>
<comment type="caution">
    <text evidence="13">The sequence shown here is derived from an EMBL/GenBank/DDBJ whole genome shotgun (WGS) entry which is preliminary data.</text>
</comment>